<feature type="signal peptide" evidence="4">
    <location>
        <begin position="1"/>
        <end position="20"/>
    </location>
</feature>
<evidence type="ECO:0000256" key="4">
    <source>
        <dbReference type="SAM" id="SignalP"/>
    </source>
</evidence>
<evidence type="ECO:0000313" key="6">
    <source>
        <dbReference type="EMBL" id="MFD2256787.1"/>
    </source>
</evidence>
<reference evidence="7" key="1">
    <citation type="journal article" date="2019" name="Int. J. Syst. Evol. Microbiol.">
        <title>The Global Catalogue of Microorganisms (GCM) 10K type strain sequencing project: providing services to taxonomists for standard genome sequencing and annotation.</title>
        <authorList>
            <consortium name="The Broad Institute Genomics Platform"/>
            <consortium name="The Broad Institute Genome Sequencing Center for Infectious Disease"/>
            <person name="Wu L."/>
            <person name="Ma J."/>
        </authorList>
    </citation>
    <scope>NUCLEOTIDE SEQUENCE [LARGE SCALE GENOMIC DNA]</scope>
    <source>
        <strain evidence="7">CGMCC 4.7106</strain>
    </source>
</reference>
<keyword evidence="3" id="KW-0720">Serine protease</keyword>
<dbReference type="Pfam" id="PF17815">
    <property type="entry name" value="PDZ_3"/>
    <property type="match status" value="1"/>
</dbReference>
<dbReference type="PROSITE" id="PS50106">
    <property type="entry name" value="PDZ"/>
    <property type="match status" value="1"/>
</dbReference>
<dbReference type="InterPro" id="IPR046449">
    <property type="entry name" value="DEGP_PDZ_sf"/>
</dbReference>
<dbReference type="PANTHER" id="PTHR45980:SF9">
    <property type="entry name" value="PROTEASE DO-LIKE 10, MITOCHONDRIAL-RELATED"/>
    <property type="match status" value="1"/>
</dbReference>
<comment type="caution">
    <text evidence="6">The sequence shown here is derived from an EMBL/GenBank/DDBJ whole genome shotgun (WGS) entry which is preliminary data.</text>
</comment>
<dbReference type="PRINTS" id="PR00834">
    <property type="entry name" value="PROTEASES2C"/>
</dbReference>
<dbReference type="SUPFAM" id="SSF50494">
    <property type="entry name" value="Trypsin-like serine proteases"/>
    <property type="match status" value="1"/>
</dbReference>
<feature type="chain" id="PRO_5046361984" evidence="4">
    <location>
        <begin position="21"/>
        <end position="508"/>
    </location>
</feature>
<dbReference type="InterPro" id="IPR009003">
    <property type="entry name" value="Peptidase_S1_PA"/>
</dbReference>
<dbReference type="InterPro" id="IPR001940">
    <property type="entry name" value="Peptidase_S1C"/>
</dbReference>
<evidence type="ECO:0000259" key="5">
    <source>
        <dbReference type="PROSITE" id="PS50106"/>
    </source>
</evidence>
<keyword evidence="2" id="KW-0378">Hydrolase</keyword>
<dbReference type="RefSeq" id="WP_386820075.1">
    <property type="nucleotide sequence ID" value="NZ_JBHUIT010000016.1"/>
</dbReference>
<evidence type="ECO:0000256" key="2">
    <source>
        <dbReference type="ARBA" id="ARBA00022801"/>
    </source>
</evidence>
<feature type="domain" description="PDZ" evidence="5">
    <location>
        <begin position="232"/>
        <end position="343"/>
    </location>
</feature>
<organism evidence="6 7">
    <name type="scientific">Luteolibacter algae</name>
    <dbReference type="NCBI Taxonomy" id="454151"/>
    <lineage>
        <taxon>Bacteria</taxon>
        <taxon>Pseudomonadati</taxon>
        <taxon>Verrucomicrobiota</taxon>
        <taxon>Verrucomicrobiia</taxon>
        <taxon>Verrucomicrobiales</taxon>
        <taxon>Verrucomicrobiaceae</taxon>
        <taxon>Luteolibacter</taxon>
    </lineage>
</organism>
<dbReference type="PANTHER" id="PTHR45980">
    <property type="match status" value="1"/>
</dbReference>
<dbReference type="Proteomes" id="UP001597375">
    <property type="component" value="Unassembled WGS sequence"/>
</dbReference>
<dbReference type="Gene3D" id="2.30.42.10">
    <property type="match status" value="1"/>
</dbReference>
<protein>
    <submittedName>
        <fullName evidence="6">PDZ domain-containing protein</fullName>
    </submittedName>
</protein>
<evidence type="ECO:0000256" key="3">
    <source>
        <dbReference type="ARBA" id="ARBA00022825"/>
    </source>
</evidence>
<dbReference type="PROSITE" id="PS51257">
    <property type="entry name" value="PROKAR_LIPOPROTEIN"/>
    <property type="match status" value="1"/>
</dbReference>
<dbReference type="InterPro" id="IPR001478">
    <property type="entry name" value="PDZ"/>
</dbReference>
<dbReference type="Gene3D" id="3.20.190.20">
    <property type="match status" value="1"/>
</dbReference>
<proteinExistence type="predicted"/>
<dbReference type="EMBL" id="JBHUIT010000016">
    <property type="protein sequence ID" value="MFD2256787.1"/>
    <property type="molecule type" value="Genomic_DNA"/>
</dbReference>
<dbReference type="InterPro" id="IPR043504">
    <property type="entry name" value="Peptidase_S1_PA_chymotrypsin"/>
</dbReference>
<keyword evidence="7" id="KW-1185">Reference proteome</keyword>
<dbReference type="InterPro" id="IPR036034">
    <property type="entry name" value="PDZ_sf"/>
</dbReference>
<accession>A0ABW5D7D9</accession>
<sequence>MKYLLPLSLGLLLASCKPQAPETNTEKAPVEVEVTTPAVDLVESVVRINSTSQSWNAAQPWEKNPPQEIRSLGAIVAPNQVLTTGEMVADATYLELELPDGSRTAEAKIVAVDYEANLALLTVKSDEQREDFFANTRPLPIADKPAIGDSMQIFQVEDNGTTLLTFGTLQSVEVLNSFLPNQSFLTYLVKASMQSAASSFSLPVLKDNALAGILLSYDSDDQISDVLSIDVISHFLESAKGETYAGFPSLGISVTRTEDPSFRDFLKLTAEQGGLYISNVRIGGAADLAGIKKGDVLLAAAGFPIDRRGYYQHPQYGPVFWGHLVRGEKSTGDEINLSILREGQPMEISAILTREEPQDHLVPDYQFDRPPNFLVKGGLVFQELTRPVLEAFGKDWTSRAPLNLLDAYENPEKYENNTKRVIFLSGSIPTPATVGYESLRNLIVKKVNGIEIDSMKTLIEAFDKPNADNLHSIEFLEENFTAYLDETISTNVDGILLQRGLTRLSRAE</sequence>
<dbReference type="SUPFAM" id="SSF50156">
    <property type="entry name" value="PDZ domain-like"/>
    <property type="match status" value="1"/>
</dbReference>
<evidence type="ECO:0000256" key="1">
    <source>
        <dbReference type="ARBA" id="ARBA00022670"/>
    </source>
</evidence>
<evidence type="ECO:0000313" key="7">
    <source>
        <dbReference type="Proteomes" id="UP001597375"/>
    </source>
</evidence>
<dbReference type="InterPro" id="IPR041517">
    <property type="entry name" value="DEGP_PDZ"/>
</dbReference>
<dbReference type="Gene3D" id="2.40.10.10">
    <property type="entry name" value="Trypsin-like serine proteases"/>
    <property type="match status" value="1"/>
</dbReference>
<name>A0ABW5D7D9_9BACT</name>
<keyword evidence="1" id="KW-0645">Protease</keyword>
<keyword evidence="4" id="KW-0732">Signal</keyword>
<gene>
    <name evidence="6" type="ORF">ACFSSA_08880</name>
</gene>